<dbReference type="InterPro" id="IPR036388">
    <property type="entry name" value="WH-like_DNA-bd_sf"/>
</dbReference>
<dbReference type="SUPFAM" id="SSF53850">
    <property type="entry name" value="Periplasmic binding protein-like II"/>
    <property type="match status" value="1"/>
</dbReference>
<dbReference type="Gene3D" id="1.10.10.10">
    <property type="entry name" value="Winged helix-like DNA-binding domain superfamily/Winged helix DNA-binding domain"/>
    <property type="match status" value="1"/>
</dbReference>
<sequence length="314" mass="34214">MQLELRHLRILKTIADAGSLTRAAAALGLSQPALTAQLRRIEQLLGREVFTRGRQGVTATPYGEFVLTRTRTIMANLDEILARGPESADPPAVRVGGADNHLVVGLLEQLTEVFPGARVSLRTEYFIRVLLDLVIGGALDVALVADYPGHELRRQPTFETGVVAVEPVFVALSAAHPLAARQEIDLPELAREPWAVPPSDGLGWPEHLLEVCAAAGFTPRAQYRMAEPGSRRQLIAAGRAVTACQALFRQDAEVAVRPLRGDPLSIRHLLVWNPASPVAARADEVLAAAREGYRRLLAPWRHDHPRLAARFPDG</sequence>
<feature type="domain" description="HTH lysR-type" evidence="5">
    <location>
        <begin position="3"/>
        <end position="60"/>
    </location>
</feature>
<dbReference type="CDD" id="cd08414">
    <property type="entry name" value="PBP2_LTTR_aromatics_like"/>
    <property type="match status" value="1"/>
</dbReference>
<dbReference type="OrthoDB" id="3171102at2"/>
<comment type="caution">
    <text evidence="6">The sequence shown here is derived from an EMBL/GenBank/DDBJ whole genome shotgun (WGS) entry which is preliminary data.</text>
</comment>
<dbReference type="AlphaFoldDB" id="A0A3A4B3S4"/>
<dbReference type="GO" id="GO:0003700">
    <property type="term" value="F:DNA-binding transcription factor activity"/>
    <property type="evidence" value="ECO:0007669"/>
    <property type="project" value="InterPro"/>
</dbReference>
<dbReference type="GO" id="GO:0003677">
    <property type="term" value="F:DNA binding"/>
    <property type="evidence" value="ECO:0007669"/>
    <property type="project" value="UniProtKB-KW"/>
</dbReference>
<dbReference type="Pfam" id="PF03466">
    <property type="entry name" value="LysR_substrate"/>
    <property type="match status" value="1"/>
</dbReference>
<evidence type="ECO:0000313" key="7">
    <source>
        <dbReference type="Proteomes" id="UP000265768"/>
    </source>
</evidence>
<name>A0A3A4B3S4_9ACTN</name>
<keyword evidence="3" id="KW-0238">DNA-binding</keyword>
<dbReference type="PRINTS" id="PR00039">
    <property type="entry name" value="HTHLYSR"/>
</dbReference>
<keyword evidence="2" id="KW-0805">Transcription regulation</keyword>
<evidence type="ECO:0000256" key="4">
    <source>
        <dbReference type="ARBA" id="ARBA00023163"/>
    </source>
</evidence>
<dbReference type="InterPro" id="IPR036390">
    <property type="entry name" value="WH_DNA-bd_sf"/>
</dbReference>
<dbReference type="InterPro" id="IPR000847">
    <property type="entry name" value="LysR_HTH_N"/>
</dbReference>
<gene>
    <name evidence="6" type="ORF">D5H75_15395</name>
</gene>
<dbReference type="Proteomes" id="UP000265768">
    <property type="component" value="Unassembled WGS sequence"/>
</dbReference>
<dbReference type="RefSeq" id="WP_119927085.1">
    <property type="nucleotide sequence ID" value="NZ_QZEY01000004.1"/>
</dbReference>
<organism evidence="6 7">
    <name type="scientific">Bailinhaonella thermotolerans</name>
    <dbReference type="NCBI Taxonomy" id="1070861"/>
    <lineage>
        <taxon>Bacteria</taxon>
        <taxon>Bacillati</taxon>
        <taxon>Actinomycetota</taxon>
        <taxon>Actinomycetes</taxon>
        <taxon>Streptosporangiales</taxon>
        <taxon>Streptosporangiaceae</taxon>
        <taxon>Bailinhaonella</taxon>
    </lineage>
</organism>
<proteinExistence type="inferred from homology"/>
<dbReference type="InterPro" id="IPR005119">
    <property type="entry name" value="LysR_subst-bd"/>
</dbReference>
<dbReference type="GO" id="GO:0032993">
    <property type="term" value="C:protein-DNA complex"/>
    <property type="evidence" value="ECO:0007669"/>
    <property type="project" value="TreeGrafter"/>
</dbReference>
<accession>A0A3A4B3S4</accession>
<keyword evidence="7" id="KW-1185">Reference proteome</keyword>
<dbReference type="PROSITE" id="PS50931">
    <property type="entry name" value="HTH_LYSR"/>
    <property type="match status" value="1"/>
</dbReference>
<dbReference type="Gene3D" id="3.40.190.10">
    <property type="entry name" value="Periplasmic binding protein-like II"/>
    <property type="match status" value="2"/>
</dbReference>
<evidence type="ECO:0000256" key="2">
    <source>
        <dbReference type="ARBA" id="ARBA00023015"/>
    </source>
</evidence>
<protein>
    <submittedName>
        <fullName evidence="6">LysR family transcriptional regulator</fullName>
    </submittedName>
</protein>
<dbReference type="EMBL" id="QZEY01000004">
    <property type="protein sequence ID" value="RJL32835.1"/>
    <property type="molecule type" value="Genomic_DNA"/>
</dbReference>
<evidence type="ECO:0000259" key="5">
    <source>
        <dbReference type="PROSITE" id="PS50931"/>
    </source>
</evidence>
<dbReference type="Pfam" id="PF00126">
    <property type="entry name" value="HTH_1"/>
    <property type="match status" value="1"/>
</dbReference>
<dbReference type="PANTHER" id="PTHR30346:SF30">
    <property type="entry name" value="SMALL NEUTRAL PROTEASE REGULATORY PROTEIN"/>
    <property type="match status" value="1"/>
</dbReference>
<keyword evidence="4" id="KW-0804">Transcription</keyword>
<comment type="similarity">
    <text evidence="1">Belongs to the LysR transcriptional regulatory family.</text>
</comment>
<evidence type="ECO:0000313" key="6">
    <source>
        <dbReference type="EMBL" id="RJL32835.1"/>
    </source>
</evidence>
<reference evidence="6 7" key="1">
    <citation type="submission" date="2018-09" db="EMBL/GenBank/DDBJ databases">
        <title>YIM 75507 draft genome.</title>
        <authorList>
            <person name="Tang S."/>
            <person name="Feng Y."/>
        </authorList>
    </citation>
    <scope>NUCLEOTIDE SEQUENCE [LARGE SCALE GENOMIC DNA]</scope>
    <source>
        <strain evidence="6 7">YIM 75507</strain>
    </source>
</reference>
<evidence type="ECO:0000256" key="1">
    <source>
        <dbReference type="ARBA" id="ARBA00009437"/>
    </source>
</evidence>
<dbReference type="PANTHER" id="PTHR30346">
    <property type="entry name" value="TRANSCRIPTIONAL DUAL REGULATOR HCAR-RELATED"/>
    <property type="match status" value="1"/>
</dbReference>
<evidence type="ECO:0000256" key="3">
    <source>
        <dbReference type="ARBA" id="ARBA00023125"/>
    </source>
</evidence>
<dbReference type="SUPFAM" id="SSF46785">
    <property type="entry name" value="Winged helix' DNA-binding domain"/>
    <property type="match status" value="1"/>
</dbReference>